<keyword evidence="2 4" id="KW-0813">Transport</keyword>
<dbReference type="Proteomes" id="UP000001933">
    <property type="component" value="Chromosome"/>
</dbReference>
<dbReference type="InParanoid" id="Q2LTF4"/>
<evidence type="ECO:0000259" key="5">
    <source>
        <dbReference type="Pfam" id="PF12849"/>
    </source>
</evidence>
<dbReference type="PANTHER" id="PTHR30570">
    <property type="entry name" value="PERIPLASMIC PHOSPHATE BINDING COMPONENT OF PHOSPHATE ABC TRANSPORTER"/>
    <property type="match status" value="1"/>
</dbReference>
<dbReference type="InterPro" id="IPR024370">
    <property type="entry name" value="PBP_domain"/>
</dbReference>
<dbReference type="PANTHER" id="PTHR30570:SF1">
    <property type="entry name" value="PHOSPHATE-BINDING PROTEIN PSTS"/>
    <property type="match status" value="1"/>
</dbReference>
<evidence type="ECO:0000256" key="3">
    <source>
        <dbReference type="ARBA" id="ARBA00022729"/>
    </source>
</evidence>
<dbReference type="STRING" id="56780.SYN_00056"/>
<evidence type="ECO:0000256" key="4">
    <source>
        <dbReference type="RuleBase" id="RU367119"/>
    </source>
</evidence>
<dbReference type="AlphaFoldDB" id="Q2LTF4"/>
<dbReference type="GO" id="GO:0006817">
    <property type="term" value="P:phosphate ion transport"/>
    <property type="evidence" value="ECO:0007669"/>
    <property type="project" value="UniProtKB-UniRule"/>
</dbReference>
<organism evidence="6 7">
    <name type="scientific">Syntrophus aciditrophicus (strain SB)</name>
    <dbReference type="NCBI Taxonomy" id="56780"/>
    <lineage>
        <taxon>Bacteria</taxon>
        <taxon>Pseudomonadati</taxon>
        <taxon>Thermodesulfobacteriota</taxon>
        <taxon>Syntrophia</taxon>
        <taxon>Syntrophales</taxon>
        <taxon>Syntrophaceae</taxon>
        <taxon>Syntrophus</taxon>
    </lineage>
</organism>
<keyword evidence="7" id="KW-1185">Reference proteome</keyword>
<dbReference type="eggNOG" id="COG0226">
    <property type="taxonomic scope" value="Bacteria"/>
</dbReference>
<dbReference type="InterPro" id="IPR050811">
    <property type="entry name" value="Phosphate_ABC_transporter"/>
</dbReference>
<dbReference type="InterPro" id="IPR011862">
    <property type="entry name" value="Phos-bd"/>
</dbReference>
<comment type="function">
    <text evidence="4">Involved in the system for phosphate transport across the cytoplasmic membrane.</text>
</comment>
<name>Q2LTF4_SYNAS</name>
<dbReference type="EMBL" id="CP000252">
    <property type="protein sequence ID" value="ABC77367.1"/>
    <property type="molecule type" value="Genomic_DNA"/>
</dbReference>
<reference evidence="6 7" key="1">
    <citation type="journal article" date="2007" name="Proc. Natl. Acad. Sci. U.S.A.">
        <title>The genome of Syntrophus aciditrophicus: life at the thermodynamic limit of microbial growth.</title>
        <authorList>
            <person name="McInerney M.J."/>
            <person name="Rohlin L."/>
            <person name="Mouttaki H."/>
            <person name="Kim U."/>
            <person name="Krupp R.S."/>
            <person name="Rios-Hernandez L."/>
            <person name="Sieber J."/>
            <person name="Struchtemeyer C.G."/>
            <person name="Bhattacharyya A."/>
            <person name="Campbell J.W."/>
            <person name="Gunsalus R.P."/>
        </authorList>
    </citation>
    <scope>NUCLEOTIDE SEQUENCE [LARGE SCALE GENOMIC DNA]</scope>
    <source>
        <strain evidence="6 7">SB</strain>
    </source>
</reference>
<dbReference type="Gene3D" id="3.40.190.10">
    <property type="entry name" value="Periplasmic binding protein-like II"/>
    <property type="match status" value="2"/>
</dbReference>
<evidence type="ECO:0000313" key="6">
    <source>
        <dbReference type="EMBL" id="ABC77367.1"/>
    </source>
</evidence>
<feature type="chain" id="PRO_5027162067" description="Phosphate-binding protein" evidence="4">
    <location>
        <begin position="24"/>
        <end position="283"/>
    </location>
</feature>
<dbReference type="HOGENOM" id="CLU_026228_5_1_7"/>
<proteinExistence type="inferred from homology"/>
<gene>
    <name evidence="6" type="ORF">SYN_00056</name>
</gene>
<dbReference type="RefSeq" id="WP_011417389.1">
    <property type="nucleotide sequence ID" value="NC_007759.1"/>
</dbReference>
<keyword evidence="4" id="KW-0592">Phosphate transport</keyword>
<sequence length="283" mass="29940">MKKVMSWFISCLALLAWSLPAAAATTVVIKGSTTVLPIAQSALEAYMKTHPGVNISLSGGGSGEGIKALMDRTTDIATSSREIKDKEAASARAKGIQPLEHVVAIDAIVPIVHPANRITGLTLDQLSQIYQGKIRNWKEVGGDNRPIVVVSRDSSSGTYESWGHLVLNGAKVTPRAQLQASSGAVVQTISKNRYAIGYIGLGYLNRSVKGLTVNGVQASSDNVLAKTYPIARPLYMYTNGEPKGDVAGFINFVLSPAGQQLVAKDGFVPVKAPAKGNAKKVKK</sequence>
<feature type="domain" description="PBP" evidence="5">
    <location>
        <begin position="21"/>
        <end position="256"/>
    </location>
</feature>
<evidence type="ECO:0000256" key="2">
    <source>
        <dbReference type="ARBA" id="ARBA00022448"/>
    </source>
</evidence>
<evidence type="ECO:0000256" key="1">
    <source>
        <dbReference type="ARBA" id="ARBA00008725"/>
    </source>
</evidence>
<dbReference type="OrthoDB" id="9783488at2"/>
<dbReference type="NCBIfam" id="TIGR02136">
    <property type="entry name" value="ptsS_2"/>
    <property type="match status" value="1"/>
</dbReference>
<protein>
    <recommendedName>
        <fullName evidence="4">Phosphate-binding protein</fullName>
    </recommendedName>
</protein>
<keyword evidence="3 4" id="KW-0732">Signal</keyword>
<dbReference type="KEGG" id="sat:SYN_00056"/>
<dbReference type="CDD" id="cd13653">
    <property type="entry name" value="PBP2_phosphate_like_1"/>
    <property type="match status" value="1"/>
</dbReference>
<dbReference type="SUPFAM" id="SSF53850">
    <property type="entry name" value="Periplasmic binding protein-like II"/>
    <property type="match status" value="1"/>
</dbReference>
<dbReference type="GO" id="GO:0042301">
    <property type="term" value="F:phosphate ion binding"/>
    <property type="evidence" value="ECO:0007669"/>
    <property type="project" value="UniProtKB-UniRule"/>
</dbReference>
<accession>Q2LTF4</accession>
<dbReference type="Pfam" id="PF12849">
    <property type="entry name" value="PBP_like_2"/>
    <property type="match status" value="1"/>
</dbReference>
<feature type="signal peptide" evidence="4">
    <location>
        <begin position="1"/>
        <end position="23"/>
    </location>
</feature>
<comment type="similarity">
    <text evidence="1 4">Belongs to the PstS family.</text>
</comment>
<evidence type="ECO:0000313" key="7">
    <source>
        <dbReference type="Proteomes" id="UP000001933"/>
    </source>
</evidence>